<feature type="binding site" evidence="9">
    <location>
        <begin position="260"/>
        <end position="263"/>
    </location>
    <ligand>
        <name>substrate</name>
    </ligand>
</feature>
<dbReference type="GO" id="GO:0006007">
    <property type="term" value="P:glucose catabolic process"/>
    <property type="evidence" value="ECO:0007669"/>
    <property type="project" value="InterPro"/>
</dbReference>
<dbReference type="SUPFAM" id="SSF53649">
    <property type="entry name" value="Alkaline phosphatase-like"/>
    <property type="match status" value="1"/>
</dbReference>
<comment type="subunit">
    <text evidence="9">Monomer.</text>
</comment>
<evidence type="ECO:0000256" key="8">
    <source>
        <dbReference type="ARBA" id="ARBA00023235"/>
    </source>
</evidence>
<gene>
    <name evidence="13" type="primary">gpm</name>
    <name evidence="9" type="synonym">gpmI</name>
    <name evidence="13" type="ORF">EFREU_v1c01630</name>
</gene>
<feature type="binding site" evidence="9">
    <location>
        <position position="13"/>
    </location>
    <ligand>
        <name>Mn(2+)</name>
        <dbReference type="ChEBI" id="CHEBI:29035"/>
        <label>2</label>
    </ligand>
</feature>
<feature type="domain" description="BPG-independent PGAM N-terminal" evidence="12">
    <location>
        <begin position="84"/>
        <end position="302"/>
    </location>
</feature>
<feature type="binding site" evidence="9">
    <location>
        <position position="124"/>
    </location>
    <ligand>
        <name>substrate</name>
    </ligand>
</feature>
<evidence type="ECO:0000256" key="7">
    <source>
        <dbReference type="ARBA" id="ARBA00023211"/>
    </source>
</evidence>
<dbReference type="CDD" id="cd16010">
    <property type="entry name" value="iPGM"/>
    <property type="match status" value="1"/>
</dbReference>
<feature type="binding site" evidence="9">
    <location>
        <position position="462"/>
    </location>
    <ligand>
        <name>Mn(2+)</name>
        <dbReference type="ChEBI" id="CHEBI:29035"/>
        <label>2</label>
    </ligand>
</feature>
<evidence type="ECO:0000313" key="13">
    <source>
        <dbReference type="EMBL" id="ATZ16190.1"/>
    </source>
</evidence>
<keyword evidence="14" id="KW-1185">Reference proteome</keyword>
<dbReference type="AlphaFoldDB" id="A0A2K8NQS7"/>
<dbReference type="GO" id="GO:0006096">
    <property type="term" value="P:glycolytic process"/>
    <property type="evidence" value="ECO:0007669"/>
    <property type="project" value="UniProtKB-UniRule"/>
</dbReference>
<comment type="function">
    <text evidence="2 9">Catalyzes the interconversion of 2-phosphoglycerate and 3-phosphoglycerate.</text>
</comment>
<dbReference type="InterPro" id="IPR017850">
    <property type="entry name" value="Alkaline_phosphatase_core_sf"/>
</dbReference>
<evidence type="ECO:0000256" key="6">
    <source>
        <dbReference type="ARBA" id="ARBA00023152"/>
    </source>
</evidence>
<keyword evidence="7 9" id="KW-0464">Manganese</keyword>
<reference evidence="13 14" key="1">
    <citation type="submission" date="2017-11" db="EMBL/GenBank/DDBJ databases">
        <title>Genome sequence of Entomoplasma freundtii BARC 318 (ATCC 51999).</title>
        <authorList>
            <person name="Lo W.-S."/>
            <person name="Gasparich G.E."/>
            <person name="Kuo C.-H."/>
        </authorList>
    </citation>
    <scope>NUCLEOTIDE SEQUENCE [LARGE SCALE GENOMIC DNA]</scope>
    <source>
        <strain evidence="13 14">BARC 318</strain>
    </source>
</reference>
<comment type="cofactor">
    <cofactor evidence="9">
        <name>Mn(2+)</name>
        <dbReference type="ChEBI" id="CHEBI:29035"/>
    </cofactor>
    <text evidence="9">Binds 2 manganese ions per subunit.</text>
</comment>
<keyword evidence="5 9" id="KW-0479">Metal-binding</keyword>
<evidence type="ECO:0000313" key="14">
    <source>
        <dbReference type="Proteomes" id="UP000232222"/>
    </source>
</evidence>
<dbReference type="Proteomes" id="UP000232222">
    <property type="component" value="Chromosome"/>
</dbReference>
<dbReference type="PANTHER" id="PTHR31637">
    <property type="entry name" value="2,3-BISPHOSPHOGLYCERATE-INDEPENDENT PHOSPHOGLYCERATE MUTASE"/>
    <property type="match status" value="1"/>
</dbReference>
<feature type="active site" description="Phosphoserine intermediate" evidence="9">
    <location>
        <position position="63"/>
    </location>
</feature>
<dbReference type="FunFam" id="3.40.1450.10:FF:000002">
    <property type="entry name" value="2,3-bisphosphoglycerate-independent phosphoglycerate mutase"/>
    <property type="match status" value="1"/>
</dbReference>
<evidence type="ECO:0000256" key="5">
    <source>
        <dbReference type="ARBA" id="ARBA00022723"/>
    </source>
</evidence>
<dbReference type="PANTHER" id="PTHR31637:SF0">
    <property type="entry name" value="2,3-BISPHOSPHOGLYCERATE-INDEPENDENT PHOSPHOGLYCERATE MUTASE"/>
    <property type="match status" value="1"/>
</dbReference>
<comment type="pathway">
    <text evidence="3 9">Carbohydrate degradation; glycolysis; pyruvate from D-glyceraldehyde 3-phosphate: step 3/5.</text>
</comment>
<evidence type="ECO:0000256" key="10">
    <source>
        <dbReference type="NCBIfam" id="TIGR01307"/>
    </source>
</evidence>
<dbReference type="Pfam" id="PF06415">
    <property type="entry name" value="iPGM_N"/>
    <property type="match status" value="1"/>
</dbReference>
<feature type="binding site" evidence="9">
    <location>
        <position position="63"/>
    </location>
    <ligand>
        <name>Mn(2+)</name>
        <dbReference type="ChEBI" id="CHEBI:29035"/>
        <label>2</label>
    </ligand>
</feature>
<dbReference type="SUPFAM" id="SSF64158">
    <property type="entry name" value="2,3-Bisphosphoglycerate-independent phosphoglycerate mutase, substrate-binding domain"/>
    <property type="match status" value="1"/>
</dbReference>
<sequence length="532" mass="58757">MKAKQPVMLAILDGWGISPETKGNAVAQANMTFVKQLEQEYPWVKAHASGEWVGLPNGQMGNSEVGHIHLGAGRINFESLAKLNKEVETGNLGKNPEIVQAFEVVKKHDSTLHLMGLFSDGGVHAHIDHMLAIYQAAVDFGVKKIAFDLISDGRDTQPKVFLDYLTKLEKLIAKNNVGVIASISGRYFAMDRDKRFERSAEAYGAIVTHKNVNHFTNPKAYIESQYAEGKDDEMITPAFNSAIPNDGLAPNDALIFTNFRPDRAIQLASIFTNHDYAAWKTPEFANLPFIGDKITFVSTMKYSDSVISKHIAYPPKPLDNTLGQYLAKLGYRQLRIAETEKIAHVTFFFDGGNDYFKNGLAKPSEITLEGASLDLIPSPKVATYDLKPEMAAPEITDQLLKEIDKNEFDLIVLNFANSDMVGHTGNEKAAIQAVKTLDDQLKRLYESFVVKHDGIMIITADHGNAEKMLDSDGGINKKHTTSYVPIIVTDKKVELNHDNPAIADIAPTILELLGAPIPPEMTQPSLITKIKK</sequence>
<name>A0A2K8NQS7_9MOLU</name>
<dbReference type="Gene3D" id="3.40.1450.10">
    <property type="entry name" value="BPG-independent phosphoglycerate mutase, domain B"/>
    <property type="match status" value="1"/>
</dbReference>
<dbReference type="Pfam" id="PF01676">
    <property type="entry name" value="Metalloenzyme"/>
    <property type="match status" value="1"/>
</dbReference>
<feature type="binding site" evidence="9">
    <location>
        <position position="479"/>
    </location>
    <ligand>
        <name>Mn(2+)</name>
        <dbReference type="ChEBI" id="CHEBI:29035"/>
        <label>1</label>
    </ligand>
</feature>
<proteinExistence type="inferred from homology"/>
<dbReference type="KEGG" id="efr:EFREU_v1c01630"/>
<feature type="binding site" evidence="9">
    <location>
        <position position="423"/>
    </location>
    <ligand>
        <name>Mn(2+)</name>
        <dbReference type="ChEBI" id="CHEBI:29035"/>
        <label>1</label>
    </ligand>
</feature>
<comment type="catalytic activity">
    <reaction evidence="1 9">
        <text>(2R)-2-phosphoglycerate = (2R)-3-phosphoglycerate</text>
        <dbReference type="Rhea" id="RHEA:15901"/>
        <dbReference type="ChEBI" id="CHEBI:58272"/>
        <dbReference type="ChEBI" id="CHEBI:58289"/>
        <dbReference type="EC" id="5.4.2.12"/>
    </reaction>
</comment>
<dbReference type="EMBL" id="CP024962">
    <property type="protein sequence ID" value="ATZ16190.1"/>
    <property type="molecule type" value="Genomic_DNA"/>
</dbReference>
<accession>A0A2K8NQS7</accession>
<dbReference type="PIRSF" id="PIRSF001492">
    <property type="entry name" value="IPGAM"/>
    <property type="match status" value="1"/>
</dbReference>
<dbReference type="GO" id="GO:0004619">
    <property type="term" value="F:phosphoglycerate mutase activity"/>
    <property type="evidence" value="ECO:0007669"/>
    <property type="project" value="UniProtKB-UniRule"/>
</dbReference>
<dbReference type="GO" id="GO:0005829">
    <property type="term" value="C:cytosol"/>
    <property type="evidence" value="ECO:0007669"/>
    <property type="project" value="TreeGrafter"/>
</dbReference>
<dbReference type="OrthoDB" id="9800863at2"/>
<evidence type="ECO:0000256" key="9">
    <source>
        <dbReference type="HAMAP-Rule" id="MF_01038"/>
    </source>
</evidence>
<feature type="binding site" evidence="9">
    <location>
        <begin position="154"/>
        <end position="155"/>
    </location>
    <ligand>
        <name>substrate</name>
    </ligand>
</feature>
<feature type="binding site" evidence="9">
    <location>
        <position position="341"/>
    </location>
    <ligand>
        <name>substrate</name>
    </ligand>
</feature>
<dbReference type="RefSeq" id="WP_100609148.1">
    <property type="nucleotide sequence ID" value="NZ_CP024962.1"/>
</dbReference>
<dbReference type="EC" id="5.4.2.12" evidence="9 10"/>
<evidence type="ECO:0000256" key="4">
    <source>
        <dbReference type="ARBA" id="ARBA00008819"/>
    </source>
</evidence>
<keyword evidence="8 9" id="KW-0413">Isomerase</keyword>
<dbReference type="HAMAP" id="MF_01038">
    <property type="entry name" value="GpmI"/>
    <property type="match status" value="1"/>
</dbReference>
<evidence type="ECO:0000259" key="11">
    <source>
        <dbReference type="Pfam" id="PF01676"/>
    </source>
</evidence>
<dbReference type="InterPro" id="IPR005995">
    <property type="entry name" value="Pgm_bpd_ind"/>
</dbReference>
<feature type="binding site" evidence="9">
    <location>
        <position position="186"/>
    </location>
    <ligand>
        <name>substrate</name>
    </ligand>
</feature>
<organism evidence="13 14">
    <name type="scientific">Entomoplasma freundtii</name>
    <dbReference type="NCBI Taxonomy" id="74700"/>
    <lineage>
        <taxon>Bacteria</taxon>
        <taxon>Bacillati</taxon>
        <taxon>Mycoplasmatota</taxon>
        <taxon>Mollicutes</taxon>
        <taxon>Entomoplasmatales</taxon>
        <taxon>Entomoplasmataceae</taxon>
        <taxon>Entomoplasma</taxon>
    </lineage>
</organism>
<feature type="binding site" evidence="9">
    <location>
        <position position="419"/>
    </location>
    <ligand>
        <name>Mn(2+)</name>
        <dbReference type="ChEBI" id="CHEBI:29035"/>
        <label>1</label>
    </ligand>
</feature>
<dbReference type="Gene3D" id="3.40.720.10">
    <property type="entry name" value="Alkaline Phosphatase, subunit A"/>
    <property type="match status" value="1"/>
</dbReference>
<feature type="binding site" evidence="9">
    <location>
        <position position="461"/>
    </location>
    <ligand>
        <name>Mn(2+)</name>
        <dbReference type="ChEBI" id="CHEBI:29035"/>
        <label>2</label>
    </ligand>
</feature>
<dbReference type="InterPro" id="IPR036646">
    <property type="entry name" value="PGAM_B_sf"/>
</dbReference>
<dbReference type="GO" id="GO:0030145">
    <property type="term" value="F:manganese ion binding"/>
    <property type="evidence" value="ECO:0007669"/>
    <property type="project" value="UniProtKB-UniRule"/>
</dbReference>
<feature type="binding site" evidence="9">
    <location>
        <position position="192"/>
    </location>
    <ligand>
        <name>substrate</name>
    </ligand>
</feature>
<evidence type="ECO:0000259" key="12">
    <source>
        <dbReference type="Pfam" id="PF06415"/>
    </source>
</evidence>
<evidence type="ECO:0000256" key="1">
    <source>
        <dbReference type="ARBA" id="ARBA00000370"/>
    </source>
</evidence>
<comment type="similarity">
    <text evidence="4 9">Belongs to the BPG-independent phosphoglycerate mutase family.</text>
</comment>
<dbReference type="InterPro" id="IPR011258">
    <property type="entry name" value="BPG-indep_PGM_N"/>
</dbReference>
<feature type="domain" description="Metalloenzyme" evidence="11">
    <location>
        <begin position="6"/>
        <end position="515"/>
    </location>
</feature>
<dbReference type="NCBIfam" id="TIGR01307">
    <property type="entry name" value="pgm_bpd_ind"/>
    <property type="match status" value="1"/>
</dbReference>
<evidence type="ECO:0000256" key="3">
    <source>
        <dbReference type="ARBA" id="ARBA00004798"/>
    </source>
</evidence>
<protein>
    <recommendedName>
        <fullName evidence="9 10">2,3-bisphosphoglycerate-independent phosphoglycerate mutase</fullName>
        <shortName evidence="9">BPG-independent PGAM</shortName>
        <shortName evidence="9">Phosphoglyceromutase</shortName>
        <shortName evidence="9">iPGM</shortName>
        <ecNumber evidence="9 10">5.4.2.12</ecNumber>
    </recommendedName>
</protein>
<keyword evidence="6 9" id="KW-0324">Glycolysis</keyword>
<dbReference type="InterPro" id="IPR006124">
    <property type="entry name" value="Metalloenzyme"/>
</dbReference>
<dbReference type="UniPathway" id="UPA00109">
    <property type="reaction ID" value="UER00186"/>
</dbReference>
<evidence type="ECO:0000256" key="2">
    <source>
        <dbReference type="ARBA" id="ARBA00002315"/>
    </source>
</evidence>